<accession>J5KAJ4</accession>
<name>J5KAJ4_9GAMM</name>
<protein>
    <submittedName>
        <fullName evidence="1">Uncharacterized protein</fullName>
    </submittedName>
</protein>
<evidence type="ECO:0000313" key="2">
    <source>
        <dbReference type="Proteomes" id="UP000010116"/>
    </source>
</evidence>
<dbReference type="AlphaFoldDB" id="J5KAJ4"/>
<proteinExistence type="predicted"/>
<reference evidence="1 2" key="1">
    <citation type="journal article" date="2012" name="ISME J.">
        <title>Genomic insights to SAR86, an abundant and uncultivated marine bacterial lineage.</title>
        <authorList>
            <person name="Dupont C.L."/>
            <person name="Rusch D.B."/>
            <person name="Yooseph S."/>
            <person name="Lombardo M.J."/>
            <person name="Richter R.A."/>
            <person name="Valas R."/>
            <person name="Novotny M."/>
            <person name="Yee-Greenbaum J."/>
            <person name="Selengut J.D."/>
            <person name="Haft D.H."/>
            <person name="Halpern A.L."/>
            <person name="Lasken R.S."/>
            <person name="Nealson K."/>
            <person name="Friedman R."/>
            <person name="Venter J.C."/>
        </authorList>
    </citation>
    <scope>NUCLEOTIDE SEQUENCE [LARGE SCALE GENOMIC DNA]</scope>
</reference>
<dbReference type="HOGENOM" id="CLU_1065148_0_0_6"/>
<sequence length="271" mass="31233">MNNNLTFLISFIFLASCSVEEPIQQEPDILDDIYFTEFMPCKAGPDFNAENMTAMISEWQKLITAEELLGVWGYAPAAETNSVKDTGWWELQWSSQDAANTAWDQWIQNDMAIAWQEKYASVLQCDGEARNPFDAVIPIVPTAYGETNDSGYFYSEVHICEFNEGYSKDDAIEFLYGFRDAVAEGDYSGTTYHFLNYFFQEDEKSFLWANFTNSKDSMDKANAAFEESVRDKMFPLFSEFAQCEAQPDLYNGYTLYWSEKKYFMPVFTAQN</sequence>
<dbReference type="EMBL" id="JH611193">
    <property type="protein sequence ID" value="EJP72433.1"/>
    <property type="molecule type" value="Genomic_DNA"/>
</dbReference>
<evidence type="ECO:0000313" key="1">
    <source>
        <dbReference type="EMBL" id="EJP72433.1"/>
    </source>
</evidence>
<gene>
    <name evidence="1" type="ORF">NT02SARS_1254</name>
</gene>
<organism evidence="1 2">
    <name type="scientific">SAR86 cluster bacterium SAR86B</name>
    <dbReference type="NCBI Taxonomy" id="1123867"/>
    <lineage>
        <taxon>Bacteria</taxon>
        <taxon>Pseudomonadati</taxon>
        <taxon>Pseudomonadota</taxon>
        <taxon>Gammaproteobacteria</taxon>
        <taxon>SAR86 cluster</taxon>
    </lineage>
</organism>
<dbReference type="Proteomes" id="UP000010116">
    <property type="component" value="Unassembled WGS sequence"/>
</dbReference>